<organism evidence="1 2">
    <name type="scientific">Liberibacter solanacearum (strain CLso-ZC1)</name>
    <dbReference type="NCBI Taxonomy" id="658172"/>
    <lineage>
        <taxon>Bacteria</taxon>
        <taxon>Pseudomonadati</taxon>
        <taxon>Pseudomonadota</taxon>
        <taxon>Alphaproteobacteria</taxon>
        <taxon>Hyphomicrobiales</taxon>
        <taxon>Rhizobiaceae</taxon>
        <taxon>Liberibacter</taxon>
    </lineage>
</organism>
<dbReference type="KEGG" id="lso:CKC_03525"/>
<proteinExistence type="predicted"/>
<dbReference type="AlphaFoldDB" id="E4UBE9"/>
<gene>
    <name evidence="1" type="ordered locus">CKC_03525</name>
</gene>
<sequence>MSKSSLKLKSEYFSNFLNDPNTGEFLKQLHKAEIKYPTSRFLVASSVL</sequence>
<evidence type="ECO:0000313" key="1">
    <source>
        <dbReference type="EMBL" id="ADR52454.1"/>
    </source>
</evidence>
<accession>E4UBE9</accession>
<protein>
    <submittedName>
        <fullName evidence="1">Uncharacterized protein</fullName>
    </submittedName>
</protein>
<reference key="2">
    <citation type="submission" date="2010-11" db="EMBL/GenBank/DDBJ databases">
        <authorList>
            <person name="Lin H."/>
            <person name="Doddapaneni H.V."/>
            <person name="Lou B."/>
            <person name="Civerolo E.L."/>
            <person name="Chen C."/>
            <person name="Duan Y."/>
            <person name="Zhou L."/>
            <person name="Glynn J."/>
        </authorList>
    </citation>
    <scope>NUCLEOTIDE SEQUENCE</scope>
    <source>
        <strain>CLso-ZC1</strain>
    </source>
</reference>
<reference evidence="2" key="1">
    <citation type="submission" date="2010-11" db="EMBL/GenBank/DDBJ databases">
        <title>Complete genome sequence of Candidatus Liberibacter solanacearum CLso-ZC1.</title>
        <authorList>
            <person name="Lin H."/>
            <person name="Doddapaneni H.V."/>
            <person name="Lou B."/>
            <person name="Civerolo E.L."/>
            <person name="Chen C."/>
            <person name="Duan Y."/>
            <person name="Zhou L."/>
            <person name="Glynn J."/>
        </authorList>
    </citation>
    <scope>NUCLEOTIDE SEQUENCE [LARGE SCALE GENOMIC DNA]</scope>
    <source>
        <strain evidence="2">CLso-ZC1</strain>
    </source>
</reference>
<dbReference type="STRING" id="658172.CKC_03525"/>
<name>E4UBE9_LIBSC</name>
<dbReference type="EMBL" id="CP002371">
    <property type="protein sequence ID" value="ADR52454.1"/>
    <property type="molecule type" value="Genomic_DNA"/>
</dbReference>
<dbReference type="Proteomes" id="UP000007038">
    <property type="component" value="Chromosome"/>
</dbReference>
<reference evidence="1 2" key="3">
    <citation type="journal article" date="2011" name="PLoS ONE">
        <title>The Complete Genome Sequence of 'Candidatus Liberibacter solanacearum', the Bacterium Associated with Potato Zebra Chip Disease.</title>
        <authorList>
            <person name="Lin H."/>
            <person name="Lou B."/>
            <person name="Glynn J.M."/>
            <person name="Doddapaneni H."/>
            <person name="Civerolo E.L."/>
            <person name="Chen C."/>
            <person name="Duan Y."/>
            <person name="Zhou L."/>
            <person name="Vahling C.M."/>
        </authorList>
    </citation>
    <scope>NUCLEOTIDE SEQUENCE [LARGE SCALE GENOMIC DNA]</scope>
    <source>
        <strain evidence="1 2">CLso-ZC1</strain>
    </source>
</reference>
<evidence type="ECO:0000313" key="2">
    <source>
        <dbReference type="Proteomes" id="UP000007038"/>
    </source>
</evidence>
<dbReference type="HOGENOM" id="CLU_3154453_0_0_5"/>